<name>A0A545UGN2_9GAMM</name>
<sequence>MPQKMQTILIGFIKIYQKTLSLFIGGECRFYPTCSNYSIEAIRKHGSFKGSWLTIKRISRCHPLNPGGVDEVPEPFCQCQHKH</sequence>
<dbReference type="NCBIfam" id="TIGR00278">
    <property type="entry name" value="membrane protein insertion efficiency factor YidD"/>
    <property type="match status" value="1"/>
</dbReference>
<evidence type="ECO:0000256" key="1">
    <source>
        <dbReference type="HAMAP-Rule" id="MF_00386"/>
    </source>
</evidence>
<keyword evidence="3" id="KW-1185">Reference proteome</keyword>
<comment type="caution">
    <text evidence="2">The sequence shown here is derived from an EMBL/GenBank/DDBJ whole genome shotgun (WGS) entry which is preliminary data.</text>
</comment>
<proteinExistence type="inferred from homology"/>
<keyword evidence="1" id="KW-1003">Cell membrane</keyword>
<dbReference type="AlphaFoldDB" id="A0A545UGN2"/>
<comment type="similarity">
    <text evidence="1">Belongs to the UPF0161 family.</text>
</comment>
<dbReference type="OrthoDB" id="9801753at2"/>
<protein>
    <recommendedName>
        <fullName evidence="1">Putative membrane protein insertion efficiency factor</fullName>
    </recommendedName>
</protein>
<comment type="function">
    <text evidence="1">Could be involved in insertion of integral membrane proteins into the membrane.</text>
</comment>
<reference evidence="2 3" key="1">
    <citation type="submission" date="2019-07" db="EMBL/GenBank/DDBJ databases">
        <title>Draft genome for Aliikangiella sp. M105.</title>
        <authorList>
            <person name="Wang G."/>
        </authorList>
    </citation>
    <scope>NUCLEOTIDE SEQUENCE [LARGE SCALE GENOMIC DNA]</scope>
    <source>
        <strain evidence="2 3">M105</strain>
    </source>
</reference>
<accession>A0A545UGN2</accession>
<dbReference type="SMART" id="SM01234">
    <property type="entry name" value="Haemolytic"/>
    <property type="match status" value="1"/>
</dbReference>
<comment type="subcellular location">
    <subcellularLocation>
        <location evidence="1">Cell membrane</location>
        <topology evidence="1">Peripheral membrane protein</topology>
        <orientation evidence="1">Cytoplasmic side</orientation>
    </subcellularLocation>
</comment>
<keyword evidence="1" id="KW-0472">Membrane</keyword>
<dbReference type="PANTHER" id="PTHR33383">
    <property type="entry name" value="MEMBRANE PROTEIN INSERTION EFFICIENCY FACTOR-RELATED"/>
    <property type="match status" value="1"/>
</dbReference>
<dbReference type="Proteomes" id="UP000315439">
    <property type="component" value="Unassembled WGS sequence"/>
</dbReference>
<dbReference type="Pfam" id="PF01809">
    <property type="entry name" value="YidD"/>
    <property type="match status" value="1"/>
</dbReference>
<dbReference type="HAMAP" id="MF_00386">
    <property type="entry name" value="UPF0161_YidD"/>
    <property type="match status" value="1"/>
</dbReference>
<evidence type="ECO:0000313" key="2">
    <source>
        <dbReference type="EMBL" id="TQV88595.1"/>
    </source>
</evidence>
<dbReference type="GO" id="GO:0005886">
    <property type="term" value="C:plasma membrane"/>
    <property type="evidence" value="ECO:0007669"/>
    <property type="project" value="UniProtKB-SubCell"/>
</dbReference>
<dbReference type="InterPro" id="IPR002696">
    <property type="entry name" value="Membr_insert_effic_factor_YidD"/>
</dbReference>
<organism evidence="2 3">
    <name type="scientific">Aliikangiella coralliicola</name>
    <dbReference type="NCBI Taxonomy" id="2592383"/>
    <lineage>
        <taxon>Bacteria</taxon>
        <taxon>Pseudomonadati</taxon>
        <taxon>Pseudomonadota</taxon>
        <taxon>Gammaproteobacteria</taxon>
        <taxon>Oceanospirillales</taxon>
        <taxon>Pleioneaceae</taxon>
        <taxon>Aliikangiella</taxon>
    </lineage>
</organism>
<evidence type="ECO:0000313" key="3">
    <source>
        <dbReference type="Proteomes" id="UP000315439"/>
    </source>
</evidence>
<gene>
    <name evidence="2" type="primary">yidD</name>
    <name evidence="2" type="ORF">FLL46_08755</name>
</gene>
<dbReference type="PANTHER" id="PTHR33383:SF1">
    <property type="entry name" value="MEMBRANE PROTEIN INSERTION EFFICIENCY FACTOR-RELATED"/>
    <property type="match status" value="1"/>
</dbReference>
<dbReference type="EMBL" id="VIKS01000004">
    <property type="protein sequence ID" value="TQV88595.1"/>
    <property type="molecule type" value="Genomic_DNA"/>
</dbReference>